<dbReference type="Pfam" id="PF00352">
    <property type="entry name" value="TBP"/>
    <property type="match status" value="1"/>
</dbReference>
<dbReference type="EMBL" id="MN738865">
    <property type="protein sequence ID" value="QHT28911.1"/>
    <property type="molecule type" value="Genomic_DNA"/>
</dbReference>
<reference evidence="4" key="1">
    <citation type="journal article" date="2020" name="Nature">
        <title>Giant virus diversity and host interactions through global metagenomics.</title>
        <authorList>
            <person name="Schulz F."/>
            <person name="Roux S."/>
            <person name="Paez-Espino D."/>
            <person name="Jungbluth S."/>
            <person name="Walsh D.A."/>
            <person name="Denef V.J."/>
            <person name="McMahon K.D."/>
            <person name="Konstantinidis K.T."/>
            <person name="Eloe-Fadrosh E.A."/>
            <person name="Kyrpides N.C."/>
            <person name="Woyke T."/>
        </authorList>
    </citation>
    <scope>NUCLEOTIDE SEQUENCE</scope>
    <source>
        <strain evidence="4">GVMAG-M-3300001351-8</strain>
    </source>
</reference>
<dbReference type="SUPFAM" id="SSF55945">
    <property type="entry name" value="TATA-box binding protein-like"/>
    <property type="match status" value="2"/>
</dbReference>
<organism evidence="4">
    <name type="scientific">viral metagenome</name>
    <dbReference type="NCBI Taxonomy" id="1070528"/>
    <lineage>
        <taxon>unclassified sequences</taxon>
        <taxon>metagenomes</taxon>
        <taxon>organismal metagenomes</taxon>
    </lineage>
</organism>
<proteinExistence type="inferred from homology"/>
<dbReference type="AlphaFoldDB" id="A0A6C0EJS0"/>
<sequence length="400" mass="46068">MSTIFNNYQFEIENYLERMKDNPYIDELKDSLKQQQINTIKKYLDDESINYLKTDILKNIFKGCPTETVLKNFIEIVKPEFKKLTSIEDKLDLINLTLKHFNPEPNNSKNMIDPTELRISTITVCGNLGTIIGTTNIYNNFIAPPDDTKIGIIGCKADNFPLKGFFKKKKVANFFNSATLNVKISPDKCINFKIFKNGKIQLTGVPSETYAKEAIDMVINFIKSFSNTETKIIEDVNTINLTEYRTVLINSDYFCGTKLKRENLYKLLSNKYNLSVNFDSENYPGVKLQYFWKKQNVETELEGICQCNPKCIGKGDGLSDNNCKKITISTFQSGKIIITGGRNLEQINNAYAFFNKILIKNYSSISKETTNNKIIFDKTRQYYFLKKKNITNYQVYDSLV</sequence>
<keyword evidence="2" id="KW-0238">DNA-binding</keyword>
<dbReference type="GO" id="GO:0006352">
    <property type="term" value="P:DNA-templated transcription initiation"/>
    <property type="evidence" value="ECO:0007669"/>
    <property type="project" value="InterPro"/>
</dbReference>
<comment type="similarity">
    <text evidence="1">Belongs to the TBP family.</text>
</comment>
<keyword evidence="3" id="KW-0804">Transcription</keyword>
<dbReference type="InterPro" id="IPR000814">
    <property type="entry name" value="TBP"/>
</dbReference>
<protein>
    <submittedName>
        <fullName evidence="4">Uncharacterized protein</fullName>
    </submittedName>
</protein>
<evidence type="ECO:0000313" key="4">
    <source>
        <dbReference type="EMBL" id="QHT28911.1"/>
    </source>
</evidence>
<name>A0A6C0EJS0_9ZZZZ</name>
<evidence type="ECO:0000256" key="2">
    <source>
        <dbReference type="ARBA" id="ARBA00023125"/>
    </source>
</evidence>
<evidence type="ECO:0000256" key="1">
    <source>
        <dbReference type="ARBA" id="ARBA00005560"/>
    </source>
</evidence>
<accession>A0A6C0EJS0</accession>
<dbReference type="Gene3D" id="3.30.310.10">
    <property type="entry name" value="TATA-Binding Protein"/>
    <property type="match status" value="2"/>
</dbReference>
<dbReference type="GO" id="GO:0003677">
    <property type="term" value="F:DNA binding"/>
    <property type="evidence" value="ECO:0007669"/>
    <property type="project" value="UniProtKB-KW"/>
</dbReference>
<dbReference type="InterPro" id="IPR012295">
    <property type="entry name" value="TBP_dom_sf"/>
</dbReference>
<evidence type="ECO:0000256" key="3">
    <source>
        <dbReference type="ARBA" id="ARBA00023163"/>
    </source>
</evidence>